<proteinExistence type="predicted"/>
<reference evidence="1 2" key="1">
    <citation type="submission" date="2021-03" db="EMBL/GenBank/DDBJ databases">
        <title>Genomic Encyclopedia of Type Strains, Phase IV (KMG-IV): sequencing the most valuable type-strain genomes for metagenomic binning, comparative biology and taxonomic classification.</title>
        <authorList>
            <person name="Goeker M."/>
        </authorList>
    </citation>
    <scope>NUCLEOTIDE SEQUENCE [LARGE SCALE GENOMIC DNA]</scope>
    <source>
        <strain evidence="1 2">DSM 26675</strain>
    </source>
</reference>
<dbReference type="EMBL" id="JAGIKZ010000008">
    <property type="protein sequence ID" value="MBP2241270.1"/>
    <property type="molecule type" value="Genomic_DNA"/>
</dbReference>
<accession>A0ABS4REE1</accession>
<organism evidence="1 2">
    <name type="scientific">Cytobacillus eiseniae</name>
    <dbReference type="NCBI Taxonomy" id="762947"/>
    <lineage>
        <taxon>Bacteria</taxon>
        <taxon>Bacillati</taxon>
        <taxon>Bacillota</taxon>
        <taxon>Bacilli</taxon>
        <taxon>Bacillales</taxon>
        <taxon>Bacillaceae</taxon>
        <taxon>Cytobacillus</taxon>
    </lineage>
</organism>
<gene>
    <name evidence="1" type="ORF">J2Z40_001832</name>
</gene>
<dbReference type="RefSeq" id="WP_066395224.1">
    <property type="nucleotide sequence ID" value="NZ_JAGIKZ010000008.1"/>
</dbReference>
<sequence length="94" mass="10775">MFVYSSLKGICGVGSSKYGFYFKHMPNRLFSLAPNLFTVGFRVCYERVHLKRKERSKKISGKTPVNVKKEAKKENISGKIPVNFSKSDKIHRFG</sequence>
<dbReference type="Proteomes" id="UP001519293">
    <property type="component" value="Unassembled WGS sequence"/>
</dbReference>
<keyword evidence="2" id="KW-1185">Reference proteome</keyword>
<evidence type="ECO:0000313" key="2">
    <source>
        <dbReference type="Proteomes" id="UP001519293"/>
    </source>
</evidence>
<evidence type="ECO:0000313" key="1">
    <source>
        <dbReference type="EMBL" id="MBP2241270.1"/>
    </source>
</evidence>
<protein>
    <submittedName>
        <fullName evidence="1">Uncharacterized protein</fullName>
    </submittedName>
</protein>
<comment type="caution">
    <text evidence="1">The sequence shown here is derived from an EMBL/GenBank/DDBJ whole genome shotgun (WGS) entry which is preliminary data.</text>
</comment>
<name>A0ABS4REE1_9BACI</name>